<dbReference type="SUPFAM" id="SSF47413">
    <property type="entry name" value="lambda repressor-like DNA-binding domains"/>
    <property type="match status" value="1"/>
</dbReference>
<dbReference type="SMART" id="SM00530">
    <property type="entry name" value="HTH_XRE"/>
    <property type="match status" value="1"/>
</dbReference>
<protein>
    <submittedName>
        <fullName evidence="2">Helix-turn-helix domain-containing protein</fullName>
    </submittedName>
</protein>
<sequence>MSYLFINLQYILDKKNISARELAKRTGIRHPTISEMCNNSSKHLPLKNIALICDELEIDVSDLLILKK</sequence>
<dbReference type="Proteomes" id="UP000460318">
    <property type="component" value="Unassembled WGS sequence"/>
</dbReference>
<dbReference type="InterPro" id="IPR001387">
    <property type="entry name" value="Cro/C1-type_HTH"/>
</dbReference>
<feature type="domain" description="HTH cro/C1-type" evidence="1">
    <location>
        <begin position="8"/>
        <end position="63"/>
    </location>
</feature>
<dbReference type="Pfam" id="PF13443">
    <property type="entry name" value="HTH_26"/>
    <property type="match status" value="1"/>
</dbReference>
<evidence type="ECO:0000313" key="3">
    <source>
        <dbReference type="Proteomes" id="UP000460318"/>
    </source>
</evidence>
<keyword evidence="3" id="KW-1185">Reference proteome</keyword>
<proteinExistence type="predicted"/>
<dbReference type="CDD" id="cd00093">
    <property type="entry name" value="HTH_XRE"/>
    <property type="match status" value="1"/>
</dbReference>
<dbReference type="GO" id="GO:0003677">
    <property type="term" value="F:DNA binding"/>
    <property type="evidence" value="ECO:0007669"/>
    <property type="project" value="InterPro"/>
</dbReference>
<name>A0A7X3LIS9_9BACL</name>
<evidence type="ECO:0000313" key="2">
    <source>
        <dbReference type="EMBL" id="MWV44903.1"/>
    </source>
</evidence>
<dbReference type="PROSITE" id="PS50943">
    <property type="entry name" value="HTH_CROC1"/>
    <property type="match status" value="1"/>
</dbReference>
<dbReference type="Gene3D" id="1.10.260.40">
    <property type="entry name" value="lambda repressor-like DNA-binding domains"/>
    <property type="match status" value="1"/>
</dbReference>
<dbReference type="InterPro" id="IPR010982">
    <property type="entry name" value="Lambda_DNA-bd_dom_sf"/>
</dbReference>
<comment type="caution">
    <text evidence="2">The sequence shown here is derived from an EMBL/GenBank/DDBJ whole genome shotgun (WGS) entry which is preliminary data.</text>
</comment>
<dbReference type="EMBL" id="WUBI01000002">
    <property type="protein sequence ID" value="MWV44903.1"/>
    <property type="molecule type" value="Genomic_DNA"/>
</dbReference>
<dbReference type="AlphaFoldDB" id="A0A7X3LIS9"/>
<gene>
    <name evidence="2" type="ORF">GRF59_14875</name>
</gene>
<dbReference type="RefSeq" id="WP_160498513.1">
    <property type="nucleotide sequence ID" value="NZ_WUBI01000002.1"/>
</dbReference>
<organism evidence="2 3">
    <name type="scientific">Paenibacillus dendrobii</name>
    <dbReference type="NCBI Taxonomy" id="2691084"/>
    <lineage>
        <taxon>Bacteria</taxon>
        <taxon>Bacillati</taxon>
        <taxon>Bacillota</taxon>
        <taxon>Bacilli</taxon>
        <taxon>Bacillales</taxon>
        <taxon>Paenibacillaceae</taxon>
        <taxon>Paenibacillus</taxon>
    </lineage>
</organism>
<evidence type="ECO:0000259" key="1">
    <source>
        <dbReference type="PROSITE" id="PS50943"/>
    </source>
</evidence>
<reference evidence="2 3" key="1">
    <citation type="submission" date="2019-12" db="EMBL/GenBank/DDBJ databases">
        <title>Paenibacillus sp. nov., an endophytic bacterium isolated from the stem of Dendrobium.</title>
        <authorList>
            <person name="Zhao R."/>
        </authorList>
    </citation>
    <scope>NUCLEOTIDE SEQUENCE [LARGE SCALE GENOMIC DNA]</scope>
    <source>
        <strain evidence="2 3">HJL G12</strain>
    </source>
</reference>
<accession>A0A7X3LIS9</accession>